<dbReference type="RefSeq" id="WP_267981806.1">
    <property type="nucleotide sequence ID" value="NZ_JAPQKF010000009.1"/>
</dbReference>
<organism evidence="1 2">
    <name type="scientific">Acinetobacter thutiue</name>
    <dbReference type="NCBI Taxonomy" id="2998078"/>
    <lineage>
        <taxon>Bacteria</taxon>
        <taxon>Pseudomonadati</taxon>
        <taxon>Pseudomonadota</taxon>
        <taxon>Gammaproteobacteria</taxon>
        <taxon>Moraxellales</taxon>
        <taxon>Moraxellaceae</taxon>
        <taxon>Acinetobacter</taxon>
    </lineage>
</organism>
<dbReference type="InterPro" id="IPR038194">
    <property type="entry name" value="DUF3861_sf"/>
</dbReference>
<sequence length="100" mass="11883">MKQHQYHVTVQHLKDPKGLASTYTERLEFYTGNHDDIFEIVERLRKAELFNDQTTTSFAVGLKLFSEVMLENRDHPLFEEFFPQFGQFMKNLKQQLKKSA</sequence>
<reference evidence="1" key="1">
    <citation type="submission" date="2023-06" db="EMBL/GenBank/DDBJ databases">
        <title>Two novel species of Acinetobacter isolated from motorbike repairing workshop in Vietnam.</title>
        <authorList>
            <person name="Le N.T.T."/>
        </authorList>
    </citation>
    <scope>NUCLEOTIDE SEQUENCE</scope>
    <source>
        <strain evidence="1">VNH17</strain>
    </source>
</reference>
<dbReference type="Proteomes" id="UP001168524">
    <property type="component" value="Unassembled WGS sequence"/>
</dbReference>
<gene>
    <name evidence="1" type="ORF">QTA56_15025</name>
</gene>
<comment type="caution">
    <text evidence="1">The sequence shown here is derived from an EMBL/GenBank/DDBJ whole genome shotgun (WGS) entry which is preliminary data.</text>
</comment>
<proteinExistence type="predicted"/>
<accession>A0ABT7WS74</accession>
<keyword evidence="2" id="KW-1185">Reference proteome</keyword>
<evidence type="ECO:0000313" key="2">
    <source>
        <dbReference type="Proteomes" id="UP001168524"/>
    </source>
</evidence>
<name>A0ABT7WS74_9GAMM</name>
<dbReference type="InterPro" id="IPR024476">
    <property type="entry name" value="DUF3861"/>
</dbReference>
<protein>
    <submittedName>
        <fullName evidence="1">DUF3861 domain-containing protein</fullName>
    </submittedName>
</protein>
<dbReference type="Gene3D" id="3.10.20.850">
    <property type="entry name" value="Protein of unknown function DUF3861"/>
    <property type="match status" value="1"/>
</dbReference>
<evidence type="ECO:0000313" key="1">
    <source>
        <dbReference type="EMBL" id="MDN0015536.1"/>
    </source>
</evidence>
<dbReference type="EMBL" id="JAUDZE010000009">
    <property type="protein sequence ID" value="MDN0015536.1"/>
    <property type="molecule type" value="Genomic_DNA"/>
</dbReference>
<dbReference type="Pfam" id="PF12977">
    <property type="entry name" value="DUF3861"/>
    <property type="match status" value="1"/>
</dbReference>